<keyword evidence="1" id="KW-0472">Membrane</keyword>
<accession>H9BX35</accession>
<dbReference type="InterPro" id="IPR049712">
    <property type="entry name" value="Poly_export"/>
</dbReference>
<dbReference type="InterPro" id="IPR019554">
    <property type="entry name" value="Soluble_ligand-bd"/>
</dbReference>
<feature type="domain" description="Soluble ligand binding" evidence="3">
    <location>
        <begin position="231"/>
        <end position="274"/>
    </location>
</feature>
<feature type="chain" id="PRO_5003618780" evidence="2">
    <location>
        <begin position="20"/>
        <end position="479"/>
    </location>
</feature>
<feature type="domain" description="Soluble ligand binding" evidence="3">
    <location>
        <begin position="375"/>
        <end position="421"/>
    </location>
</feature>
<keyword evidence="1" id="KW-0812">Transmembrane</keyword>
<evidence type="ECO:0000259" key="3">
    <source>
        <dbReference type="Pfam" id="PF10531"/>
    </source>
</evidence>
<evidence type="ECO:0000256" key="1">
    <source>
        <dbReference type="SAM" id="Phobius"/>
    </source>
</evidence>
<proteinExistence type="predicted"/>
<dbReference type="Pfam" id="PF10531">
    <property type="entry name" value="SLBB"/>
    <property type="match status" value="3"/>
</dbReference>
<feature type="transmembrane region" description="Helical" evidence="1">
    <location>
        <begin position="457"/>
        <end position="478"/>
    </location>
</feature>
<evidence type="ECO:0000313" key="4">
    <source>
        <dbReference type="EMBL" id="AFD03357.1"/>
    </source>
</evidence>
<dbReference type="EMBL" id="JQ085823">
    <property type="protein sequence ID" value="AFD03357.1"/>
    <property type="molecule type" value="Genomic_DNA"/>
</dbReference>
<feature type="signal peptide" evidence="2">
    <location>
        <begin position="1"/>
        <end position="19"/>
    </location>
</feature>
<protein>
    <submittedName>
        <fullName evidence="4">Polysialic acid transport protein</fullName>
    </submittedName>
</protein>
<dbReference type="GO" id="GO:0015159">
    <property type="term" value="F:polysaccharide transmembrane transporter activity"/>
    <property type="evidence" value="ECO:0007669"/>
    <property type="project" value="InterPro"/>
</dbReference>
<dbReference type="AlphaFoldDB" id="H9BX35"/>
<feature type="domain" description="Soluble ligand binding" evidence="3">
    <location>
        <begin position="146"/>
        <end position="195"/>
    </location>
</feature>
<dbReference type="Gene3D" id="3.10.560.10">
    <property type="entry name" value="Outer membrane lipoprotein wza domain like"/>
    <property type="match status" value="4"/>
</dbReference>
<dbReference type="PANTHER" id="PTHR33619:SF3">
    <property type="entry name" value="POLYSACCHARIDE EXPORT PROTEIN GFCE-RELATED"/>
    <property type="match status" value="1"/>
</dbReference>
<reference evidence="4" key="1">
    <citation type="submission" date="2011-11" db="EMBL/GenBank/DDBJ databases">
        <title>Construction and analysis of a metagenome of deep-sea sediment.</title>
        <authorList>
            <person name="Huo Y.-Y."/>
            <person name="Cheng H."/>
            <person name="Wu M."/>
        </authorList>
    </citation>
    <scope>NUCLEOTIDE SEQUENCE</scope>
</reference>
<keyword evidence="1" id="KW-1133">Transmembrane helix</keyword>
<sequence>MKKSLIIIFLLIVAAFANAQVLDNRLNNTNLLSAATLSVTIGGDFPVTGSFPALISERVDQLVTRLYLEARERSVRSSNDPLFIKKVEDKLDNFSLRGIILIRSTGEEISVDLKRFRITGDFNYNPYLKNDDVLIFPANDISRNFFRITGAVNNPDLFYFVEGDSLTDALELAMGVNDAFEDVNKVLISRLSYDGETLYSDTVDINSKIKLKRGDQIRVLAPETQRKNYYVLVLGEVRSPGSFPITKNNTKLYDVLQTAGGFTKEASLIRAKLYTGYSLAVFLEKQYGIDLADQSDLEDVNLRNTIVDLETMLMYRMSNVYPEDSAYFFLENQLRVLTEGSSLDFTAIDDPDSDISRYIVKTGDVIVVPAIKKSVYLFGQVAKPGYVPLAEGKDFIYYINEAGGMGELAVEDDIMVIKGGSRNWISPYKRTVILEEGDYIYVPKVKLRSFRTYAAEYAIYVGMIASITTVILLIITIFK</sequence>
<evidence type="ECO:0000256" key="2">
    <source>
        <dbReference type="SAM" id="SignalP"/>
    </source>
</evidence>
<name>H9BX35_9BACT</name>
<organism evidence="4">
    <name type="scientific">uncultured bacterium W5-47b</name>
    <dbReference type="NCBI Taxonomy" id="1130998"/>
    <lineage>
        <taxon>Bacteria</taxon>
        <taxon>environmental samples</taxon>
    </lineage>
</organism>
<keyword evidence="2" id="KW-0732">Signal</keyword>
<dbReference type="PANTHER" id="PTHR33619">
    <property type="entry name" value="POLYSACCHARIDE EXPORT PROTEIN GFCE-RELATED"/>
    <property type="match status" value="1"/>
</dbReference>